<accession>A0A183IMU6</accession>
<evidence type="ECO:0000313" key="2">
    <source>
        <dbReference type="Proteomes" id="UP000270296"/>
    </source>
</evidence>
<name>A0A183IMU6_9BILA</name>
<sequence>MELKRMHWSKMPMLNASQIVCGSDRIGEVSFYAPTLILSNRRLVHLSRQQLDDDDDEDEERDLFRFSRHVRRSSIGRRAATENVTRRVTRKSSRAKTANCYMHLLR</sequence>
<dbReference type="AlphaFoldDB" id="A0A183IMU6"/>
<dbReference type="EMBL" id="UZAM01008644">
    <property type="protein sequence ID" value="VDP05790.1"/>
    <property type="molecule type" value="Genomic_DNA"/>
</dbReference>
<dbReference type="Proteomes" id="UP000270296">
    <property type="component" value="Unassembled WGS sequence"/>
</dbReference>
<keyword evidence="2" id="KW-1185">Reference proteome</keyword>
<reference evidence="1 2" key="2">
    <citation type="submission" date="2018-11" db="EMBL/GenBank/DDBJ databases">
        <authorList>
            <consortium name="Pathogen Informatics"/>
        </authorList>
    </citation>
    <scope>NUCLEOTIDE SEQUENCE [LARGE SCALE GENOMIC DNA]</scope>
</reference>
<evidence type="ECO:0000313" key="3">
    <source>
        <dbReference type="WBParaSite" id="SBAD_0000514201-mRNA-1"/>
    </source>
</evidence>
<protein>
    <submittedName>
        <fullName evidence="1 3">Uncharacterized protein</fullName>
    </submittedName>
</protein>
<dbReference type="WBParaSite" id="SBAD_0000514201-mRNA-1">
    <property type="protein sequence ID" value="SBAD_0000514201-mRNA-1"/>
    <property type="gene ID" value="SBAD_0000514201"/>
</dbReference>
<gene>
    <name evidence="1" type="ORF">SBAD_LOCUS4942</name>
</gene>
<organism evidence="3">
    <name type="scientific">Soboliphyme baturini</name>
    <dbReference type="NCBI Taxonomy" id="241478"/>
    <lineage>
        <taxon>Eukaryota</taxon>
        <taxon>Metazoa</taxon>
        <taxon>Ecdysozoa</taxon>
        <taxon>Nematoda</taxon>
        <taxon>Enoplea</taxon>
        <taxon>Dorylaimia</taxon>
        <taxon>Dioctophymatida</taxon>
        <taxon>Dioctophymatoidea</taxon>
        <taxon>Soboliphymatidae</taxon>
        <taxon>Soboliphyme</taxon>
    </lineage>
</organism>
<evidence type="ECO:0000313" key="1">
    <source>
        <dbReference type="EMBL" id="VDP05790.1"/>
    </source>
</evidence>
<proteinExistence type="predicted"/>
<reference evidence="3" key="1">
    <citation type="submission" date="2016-06" db="UniProtKB">
        <authorList>
            <consortium name="WormBaseParasite"/>
        </authorList>
    </citation>
    <scope>IDENTIFICATION</scope>
</reference>